<dbReference type="CDD" id="cd00067">
    <property type="entry name" value="GAL4"/>
    <property type="match status" value="1"/>
</dbReference>
<evidence type="ECO:0000259" key="3">
    <source>
        <dbReference type="PROSITE" id="PS50048"/>
    </source>
</evidence>
<feature type="compositionally biased region" description="Polar residues" evidence="2">
    <location>
        <begin position="1"/>
        <end position="13"/>
    </location>
</feature>
<evidence type="ECO:0000313" key="4">
    <source>
        <dbReference type="EMBL" id="KXS99421.1"/>
    </source>
</evidence>
<protein>
    <recommendedName>
        <fullName evidence="3">Zn(2)-C6 fungal-type domain-containing protein</fullName>
    </recommendedName>
</protein>
<dbReference type="STRING" id="321146.A0A139HAF0"/>
<dbReference type="SUPFAM" id="SSF57701">
    <property type="entry name" value="Zn2/Cys6 DNA-binding domain"/>
    <property type="match status" value="1"/>
</dbReference>
<dbReference type="Pfam" id="PF00172">
    <property type="entry name" value="Zn_clus"/>
    <property type="match status" value="1"/>
</dbReference>
<dbReference type="InterPro" id="IPR039340">
    <property type="entry name" value="Tfc4/TFIIIC-102/Sfc4"/>
</dbReference>
<keyword evidence="1" id="KW-0539">Nucleus</keyword>
<dbReference type="PANTHER" id="PTHR23082:SF0">
    <property type="entry name" value="GENERAL TRANSCRIPTION FACTOR 3C POLYPEPTIDE 3"/>
    <property type="match status" value="1"/>
</dbReference>
<accession>A0A139HAF0</accession>
<dbReference type="PROSITE" id="PS00463">
    <property type="entry name" value="ZN2_CY6_FUNGAL_1"/>
    <property type="match status" value="1"/>
</dbReference>
<feature type="region of interest" description="Disordered" evidence="2">
    <location>
        <begin position="862"/>
        <end position="884"/>
    </location>
</feature>
<dbReference type="GO" id="GO:0008270">
    <property type="term" value="F:zinc ion binding"/>
    <property type="evidence" value="ECO:0007669"/>
    <property type="project" value="InterPro"/>
</dbReference>
<evidence type="ECO:0000256" key="2">
    <source>
        <dbReference type="SAM" id="MobiDB-lite"/>
    </source>
</evidence>
<feature type="domain" description="Zn(2)-C6 fungal-type" evidence="3">
    <location>
        <begin position="43"/>
        <end position="72"/>
    </location>
</feature>
<comment type="caution">
    <text evidence="4">The sequence shown here is derived from an EMBL/GenBank/DDBJ whole genome shotgun (WGS) entry which is preliminary data.</text>
</comment>
<dbReference type="GO" id="GO:0006383">
    <property type="term" value="P:transcription by RNA polymerase III"/>
    <property type="evidence" value="ECO:0007669"/>
    <property type="project" value="InterPro"/>
</dbReference>
<feature type="region of interest" description="Disordered" evidence="2">
    <location>
        <begin position="220"/>
        <end position="300"/>
    </location>
</feature>
<proteinExistence type="predicted"/>
<evidence type="ECO:0000256" key="1">
    <source>
        <dbReference type="ARBA" id="ARBA00023242"/>
    </source>
</evidence>
<dbReference type="PROSITE" id="PS50048">
    <property type="entry name" value="ZN2_CY6_FUNGAL_2"/>
    <property type="match status" value="1"/>
</dbReference>
<feature type="region of interest" description="Disordered" evidence="2">
    <location>
        <begin position="89"/>
        <end position="115"/>
    </location>
</feature>
<dbReference type="Gene3D" id="1.25.40.10">
    <property type="entry name" value="Tetratricopeptide repeat domain"/>
    <property type="match status" value="1"/>
</dbReference>
<gene>
    <name evidence="4" type="ORF">AC578_8128</name>
</gene>
<dbReference type="Gene3D" id="1.25.40.1040">
    <property type="match status" value="1"/>
</dbReference>
<dbReference type="InterPro" id="IPR001138">
    <property type="entry name" value="Zn2Cys6_DnaBD"/>
</dbReference>
<reference evidence="4 5" key="1">
    <citation type="submission" date="2015-07" db="EMBL/GenBank/DDBJ databases">
        <title>Comparative genomics of the Sigatoka disease complex on banana suggests a link between parallel evolutionary changes in Pseudocercospora fijiensis and Pseudocercospora eumusae and increased virulence on the banana host.</title>
        <authorList>
            <person name="Chang T.-C."/>
            <person name="Salvucci A."/>
            <person name="Crous P.W."/>
            <person name="Stergiopoulos I."/>
        </authorList>
    </citation>
    <scope>NUCLEOTIDE SEQUENCE [LARGE SCALE GENOMIC DNA]</scope>
    <source>
        <strain evidence="4 5">CBS 114824</strain>
    </source>
</reference>
<dbReference type="InterPro" id="IPR057277">
    <property type="entry name" value="LysM_C"/>
</dbReference>
<dbReference type="GO" id="GO:0000127">
    <property type="term" value="C:transcription factor TFIIIC complex"/>
    <property type="evidence" value="ECO:0007669"/>
    <property type="project" value="TreeGrafter"/>
</dbReference>
<dbReference type="SMART" id="SM00066">
    <property type="entry name" value="GAL4"/>
    <property type="match status" value="1"/>
</dbReference>
<dbReference type="PANTHER" id="PTHR23082">
    <property type="entry name" value="TRANSCRIPTION INITIATION FACTOR IIIC TFIIIC , POLYPEPTIDE 3-RELATED"/>
    <property type="match status" value="1"/>
</dbReference>
<sequence>MEVTTMDGSTTEQRPLDGNDGGAAQGAPAESNVSGSARPLGPACALCARLKIACDRGNPCSVCKKKLFDCFYWNEVTKRPVFTSHEASGFISDDNNRPLQAPAGTTGHGQFPDPTQMVYNPHPNMTNSPPGIAISAPYSPFQAAQVPQTATALTSTSQLTEAQRVARDFHMRHGDPGANTTSLSALAGYYADQNDGGPGRDGARLAWRHAITYSGVHSYDDDFEPDDIDGTDRLLEEAGPTSGRGSGSRGSRRRRGWRQFLKGTEHEDVGKTPSSRGVPNIRRGRGVRGGRRSKPIDPGHNFKMFMQEATKSYFDRDYEAAADACRQAIGVNPEIFGAHSLLSTILNAQGRREDSIKALEFGAVTVRSAEIWEMLAGRILEAPPGQRTYGLIHKAIECYAEAIKMTRPETAQFELRARKYELYKELNESKGCRLDLRNILKIWPHKTYYMREYAQQCAAWHDRSELKSAFDKYEAAFEQYKNEETFGDADDPTDPWEHLNTYLELADMVANPWTSIYKAKQIARWLLNRQQESFWDRFSGDDREFDITNERRAYVPEWQMGKASRDSTEYGEGLPIEIRVRLGMFRLKMGLTHHEEALRHFRPLLDLEENIGDFWEVFVQVAQALRGAGFLKEAAEFYDPLRSWPDAVSKIYGLDEKTWMAMATCYHAIRRNDDAILCYEVVQGRQEDNYDRASALLAKLYEDKGELDKARYICDEFINRGRHDLLIDAGVQMVPEHVRNMPARIPLPPHISSGKVTPAIKPRIERAPPRPLIPVGADPSQAPLLMPAPSNGTPRKSVSEKAKTAGKKQLGPTSREVELLAEPKSLVRAARERKKRKRDELNILEAICGPVADSELVEEIGQQTSSVKRPRLTKRSKAGAKAQARQEQLLDSQARVHAFYATVKLLWQQAKDGKDDSIVEQWIDAALGLLGDFAAQKVFFPYRDKGVNVRVSDKEETRLVADTKASGSATEYLGLSFPEWHRVFVDLALFYARNAEQDKCYRILQDVLFAANVFCLNRKLKWTQNAAAIHCGQVFNDSQYLIELSRDIIKDGQCRSGESYQLFAALNRLSFGSNWFSAGPTQKFMLRQVKALDFLAMSPAMREGFDWSAQAPTLEKRSAEPTDDEAELNPGVLLTYGHMVAVANHSFSALPYYYRALAIQPENICVNLSIAAMWIQNSMKRQVSNRQFGITQGLSFLYRYYDLRVASGKVCHLQEAEYNTARMWHYLGLTHLAMPAYENVLGLSEQVQAEARRNMGAGDGEDNGRFTLRDDGTVADGQDIEDFAQEAAFALQGLYALVGNEEAARAVTEDCKRQTAQYVNVDSMLMKFCLLVATVSAWRYTAYSDPDCGAPIQEAAYYSIWTNLTSTTPLNSPEENACFVLNQIPPNSEIDIVFLDALGYVEPTEQGTFTTPKSQYLRANATCEVFVGLRCEGDGKELLPKLGPIANSSRCINESLSEQEGEWSMRCRSVVDQEVVG</sequence>
<dbReference type="Proteomes" id="UP000070133">
    <property type="component" value="Unassembled WGS sequence"/>
</dbReference>
<feature type="region of interest" description="Disordered" evidence="2">
    <location>
        <begin position="1"/>
        <end position="36"/>
    </location>
</feature>
<organism evidence="4 5">
    <name type="scientific">Pseudocercospora eumusae</name>
    <dbReference type="NCBI Taxonomy" id="321146"/>
    <lineage>
        <taxon>Eukaryota</taxon>
        <taxon>Fungi</taxon>
        <taxon>Dikarya</taxon>
        <taxon>Ascomycota</taxon>
        <taxon>Pezizomycotina</taxon>
        <taxon>Dothideomycetes</taxon>
        <taxon>Dothideomycetidae</taxon>
        <taxon>Mycosphaerellales</taxon>
        <taxon>Mycosphaerellaceae</taxon>
        <taxon>Pseudocercospora</taxon>
    </lineage>
</organism>
<evidence type="ECO:0000313" key="5">
    <source>
        <dbReference type="Proteomes" id="UP000070133"/>
    </source>
</evidence>
<dbReference type="Gene3D" id="4.10.240.10">
    <property type="entry name" value="Zn(2)-C6 fungal-type DNA-binding domain"/>
    <property type="match status" value="1"/>
</dbReference>
<feature type="compositionally biased region" description="Basic residues" evidence="2">
    <location>
        <begin position="868"/>
        <end position="878"/>
    </location>
</feature>
<dbReference type="InterPro" id="IPR011990">
    <property type="entry name" value="TPR-like_helical_dom_sf"/>
</dbReference>
<dbReference type="EMBL" id="LFZN01000092">
    <property type="protein sequence ID" value="KXS99421.1"/>
    <property type="molecule type" value="Genomic_DNA"/>
</dbReference>
<dbReference type="OrthoDB" id="9991317at2759"/>
<dbReference type="InterPro" id="IPR036864">
    <property type="entry name" value="Zn2-C6_fun-type_DNA-bd_sf"/>
</dbReference>
<name>A0A139HAF0_9PEZI</name>
<dbReference type="GO" id="GO:0000981">
    <property type="term" value="F:DNA-binding transcription factor activity, RNA polymerase II-specific"/>
    <property type="evidence" value="ECO:0007669"/>
    <property type="project" value="InterPro"/>
</dbReference>
<dbReference type="Pfam" id="PF25139">
    <property type="entry name" value="LysM14_C"/>
    <property type="match status" value="1"/>
</dbReference>
<keyword evidence="5" id="KW-1185">Reference proteome</keyword>
<dbReference type="SUPFAM" id="SSF48452">
    <property type="entry name" value="TPR-like"/>
    <property type="match status" value="1"/>
</dbReference>
<feature type="region of interest" description="Disordered" evidence="2">
    <location>
        <begin position="766"/>
        <end position="814"/>
    </location>
</feature>
<feature type="compositionally biased region" description="Basic residues" evidence="2">
    <location>
        <begin position="282"/>
        <end position="293"/>
    </location>
</feature>